<feature type="signal peptide" evidence="1">
    <location>
        <begin position="1"/>
        <end position="22"/>
    </location>
</feature>
<protein>
    <recommendedName>
        <fullName evidence="2">Ubiquitin-like domain-containing protein</fullName>
    </recommendedName>
</protein>
<evidence type="ECO:0000313" key="3">
    <source>
        <dbReference type="EMBL" id="MEZ8195880.1"/>
    </source>
</evidence>
<gene>
    <name evidence="3" type="ORF">ACED38_13445</name>
</gene>
<evidence type="ECO:0000313" key="4">
    <source>
        <dbReference type="Proteomes" id="UP001569153"/>
    </source>
</evidence>
<comment type="caution">
    <text evidence="3">The sequence shown here is derived from an EMBL/GenBank/DDBJ whole genome shotgun (WGS) entry which is preliminary data.</text>
</comment>
<dbReference type="EMBL" id="JBGOOT010000010">
    <property type="protein sequence ID" value="MEZ8195880.1"/>
    <property type="molecule type" value="Genomic_DNA"/>
</dbReference>
<feature type="domain" description="Ubiquitin-like" evidence="2">
    <location>
        <begin position="119"/>
        <end position="192"/>
    </location>
</feature>
<proteinExistence type="predicted"/>
<dbReference type="RefSeq" id="WP_371730667.1">
    <property type="nucleotide sequence ID" value="NZ_JBGOOT010000010.1"/>
</dbReference>
<dbReference type="PROSITE" id="PS50053">
    <property type="entry name" value="UBIQUITIN_2"/>
    <property type="match status" value="1"/>
</dbReference>
<organism evidence="3 4">
    <name type="scientific">Vibrio cortegadensis</name>
    <dbReference type="NCBI Taxonomy" id="1328770"/>
    <lineage>
        <taxon>Bacteria</taxon>
        <taxon>Pseudomonadati</taxon>
        <taxon>Pseudomonadota</taxon>
        <taxon>Gammaproteobacteria</taxon>
        <taxon>Vibrionales</taxon>
        <taxon>Vibrionaceae</taxon>
        <taxon>Vibrio</taxon>
    </lineage>
</organism>
<keyword evidence="1" id="KW-0732">Signal</keyword>
<sequence length="192" mass="22352">MKKCIRFSLFLALFSFSFHSNAQHCTVVTWDKAQKQHEALEEWYNLSAVQFNELLFRHKSQVFMSKEFTLQELTTFWHPAKVHLHKILEDQIQSALNLATQLSQASALLSEKIDSINGMTLTWQRLSSHCIEDNLIANHTASLKYVKSAQELKSDIIALMLKIETLEQRYIYEAKVLQDAHFMSDLEFNSKK</sequence>
<keyword evidence="4" id="KW-1185">Reference proteome</keyword>
<accession>A0ABV4M8M8</accession>
<feature type="chain" id="PRO_5045336163" description="Ubiquitin-like domain-containing protein" evidence="1">
    <location>
        <begin position="23"/>
        <end position="192"/>
    </location>
</feature>
<dbReference type="InterPro" id="IPR000626">
    <property type="entry name" value="Ubiquitin-like_dom"/>
</dbReference>
<name>A0ABV4M8M8_9VIBR</name>
<reference evidence="3 4" key="1">
    <citation type="submission" date="2024-06" db="EMBL/GenBank/DDBJ databases">
        <authorList>
            <person name="Steensen K."/>
            <person name="Seneca J."/>
            <person name="Bartlau N."/>
            <person name="Yu A.X."/>
            <person name="Polz M.F."/>
        </authorList>
    </citation>
    <scope>NUCLEOTIDE SEQUENCE [LARGE SCALE GENOMIC DNA]</scope>
    <source>
        <strain evidence="3 4">FF146</strain>
    </source>
</reference>
<dbReference type="Proteomes" id="UP001569153">
    <property type="component" value="Unassembled WGS sequence"/>
</dbReference>
<evidence type="ECO:0000259" key="2">
    <source>
        <dbReference type="PROSITE" id="PS50053"/>
    </source>
</evidence>
<evidence type="ECO:0000256" key="1">
    <source>
        <dbReference type="SAM" id="SignalP"/>
    </source>
</evidence>